<organism evidence="1 2">
    <name type="scientific">Bacillus pumilus</name>
    <name type="common">Bacillus mesentericus</name>
    <dbReference type="NCBI Taxonomy" id="1408"/>
    <lineage>
        <taxon>Bacteria</taxon>
        <taxon>Bacillati</taxon>
        <taxon>Bacillota</taxon>
        <taxon>Bacilli</taxon>
        <taxon>Bacillales</taxon>
        <taxon>Bacillaceae</taxon>
        <taxon>Bacillus</taxon>
    </lineage>
</organism>
<sequence length="224" mass="26491">MKRTIPVPQRVYKFMEPHFLKKVKLEKKIYINFLGNYSTDKHGNAIGDDDEGKLNMEIHLNSHTLGFEDNSELDHFLHNNVVSMKGSETKVQFSNVKIEGHNIDNNYYNYCVAMKYSERVKQEFGGAMMVINDFPRFIEEVNKKLAKLKIGFVEAKQCEYIVNRKKLYTEDNFEYQIPSLIKDKDNYEYQQEFRLLWKPISGLEITKPINLYCPNALEYCTFHF</sequence>
<evidence type="ECO:0000313" key="2">
    <source>
        <dbReference type="Proteomes" id="UP000264960"/>
    </source>
</evidence>
<dbReference type="RefSeq" id="WP_117729798.1">
    <property type="nucleotide sequence ID" value="NZ_CP027116.1"/>
</dbReference>
<dbReference type="AlphaFoldDB" id="A0AAD0HL05"/>
<protein>
    <submittedName>
        <fullName evidence="1">Uncharacterized protein</fullName>
    </submittedName>
</protein>
<reference evidence="1 2" key="1">
    <citation type="submission" date="2018-02" db="EMBL/GenBank/DDBJ databases">
        <title>The complete genome of two Bacillus pumilus strains from Cuatro Cienegas, Coahuila, Mexico.</title>
        <authorList>
            <person name="Zarza E."/>
            <person name="Alcaraz L.D."/>
            <person name="Aguilar-Salinas B."/>
            <person name="Islas A."/>
            <person name="Olmedo-Alvarez G."/>
        </authorList>
    </citation>
    <scope>NUCLEOTIDE SEQUENCE [LARGE SCALE GENOMIC DNA]</scope>
    <source>
        <strain evidence="1 2">145</strain>
    </source>
</reference>
<proteinExistence type="predicted"/>
<name>A0AAD0HL05_BACPU</name>
<accession>A0AAD0HL05</accession>
<dbReference type="EMBL" id="CP027116">
    <property type="protein sequence ID" value="AVM23257.1"/>
    <property type="molecule type" value="Genomic_DNA"/>
</dbReference>
<gene>
    <name evidence="1" type="ORF">C5695_05220</name>
</gene>
<dbReference type="Proteomes" id="UP000264960">
    <property type="component" value="Chromosome"/>
</dbReference>
<evidence type="ECO:0000313" key="1">
    <source>
        <dbReference type="EMBL" id="AVM23257.1"/>
    </source>
</evidence>